<dbReference type="EMBL" id="FX985750">
    <property type="protein sequence ID" value="BBA93637.1"/>
    <property type="molecule type" value="mRNA"/>
</dbReference>
<evidence type="ECO:0000256" key="1">
    <source>
        <dbReference type="ARBA" id="ARBA00004123"/>
    </source>
</evidence>
<proteinExistence type="evidence at transcript level"/>
<dbReference type="Pfam" id="PF04005">
    <property type="entry name" value="Hus1"/>
    <property type="match status" value="1"/>
</dbReference>
<reference evidence="5" key="2">
    <citation type="submission" date="2017-10" db="EMBL/GenBank/DDBJ databases">
        <title>High Expression of DNA Repair Genes in Long-Lived Termite King.</title>
        <authorList>
            <person name="Tasaki E."/>
            <person name="Mitaka Y."/>
            <person name="Nozaki T."/>
            <person name="Kobayashi K."/>
            <person name="Matsuura K."/>
            <person name="Iuchi Y."/>
        </authorList>
    </citation>
    <scope>NUCLEOTIDE SEQUENCE</scope>
</reference>
<dbReference type="AlphaFoldDB" id="A0A2Z5TRN6"/>
<dbReference type="GO" id="GO:0006289">
    <property type="term" value="P:nucleotide-excision repair"/>
    <property type="evidence" value="ECO:0007669"/>
    <property type="project" value="TreeGrafter"/>
</dbReference>
<evidence type="ECO:0000256" key="2">
    <source>
        <dbReference type="ARBA" id="ARBA00005563"/>
    </source>
</evidence>
<comment type="subcellular location">
    <subcellularLocation>
        <location evidence="1">Nucleus</location>
    </subcellularLocation>
</comment>
<dbReference type="Gene3D" id="3.70.10.10">
    <property type="match status" value="1"/>
</dbReference>
<dbReference type="GO" id="GO:0031573">
    <property type="term" value="P:mitotic intra-S DNA damage checkpoint signaling"/>
    <property type="evidence" value="ECO:0007669"/>
    <property type="project" value="TreeGrafter"/>
</dbReference>
<dbReference type="InterPro" id="IPR016580">
    <property type="entry name" value="HUS1"/>
</dbReference>
<dbReference type="GO" id="GO:0000723">
    <property type="term" value="P:telomere maintenance"/>
    <property type="evidence" value="ECO:0007669"/>
    <property type="project" value="TreeGrafter"/>
</dbReference>
<dbReference type="GO" id="GO:0033314">
    <property type="term" value="P:mitotic DNA replication checkpoint signaling"/>
    <property type="evidence" value="ECO:0007669"/>
    <property type="project" value="TreeGrafter"/>
</dbReference>
<sequence length="280" mass="31766">MKFRGKMTEAMCMRQFANVILTIARLSKLCIIRIAKDFMYLIIVEENVTIGKPMVWGVLEQTHFFNEYSMAGVSEEQNEIYLEFETDVMAKSLSSLRVAHGAKSVKMKLTNKRVPCLTFEIQLSELSNSRFCVHDIPVTVIPRRDWTTLQEPLIPSYDVSIHLPSLKLLRTVAERMKALSSYIVLLANHEGTLILKVETPDATVSTHFKNLTVESSGGHEDSSDEFFSARVDIKKFVQFLTSEQVNPVKVVCNIVDDRMLALFLVHEDVILHCFLPAVAP</sequence>
<reference evidence="5" key="1">
    <citation type="journal article" date="2016" name="PLoS ONE">
        <title>Caste-Specific and Sex-Specific Expression of Chemoreceptor Genes in a Termite.</title>
        <authorList>
            <person name="Mitaka Y."/>
            <person name="Kobayashi K."/>
            <person name="Mikheyev A."/>
            <person name="Tin M.M.Y."/>
            <person name="Watanabe Y."/>
            <person name="Matsuura K."/>
        </authorList>
    </citation>
    <scope>NUCLEOTIDE SEQUENCE</scope>
</reference>
<dbReference type="GO" id="GO:0035861">
    <property type="term" value="C:site of double-strand break"/>
    <property type="evidence" value="ECO:0007669"/>
    <property type="project" value="TreeGrafter"/>
</dbReference>
<accession>A0A2Z5TRN6</accession>
<comment type="similarity">
    <text evidence="2 4">Belongs to the HUS1 family.</text>
</comment>
<name>A0A2Z5TRN6_9NEOP</name>
<dbReference type="InterPro" id="IPR007150">
    <property type="entry name" value="HUS1/Mec3"/>
</dbReference>
<dbReference type="GO" id="GO:0000724">
    <property type="term" value="P:double-strand break repair via homologous recombination"/>
    <property type="evidence" value="ECO:0007669"/>
    <property type="project" value="TreeGrafter"/>
</dbReference>
<evidence type="ECO:0000256" key="4">
    <source>
        <dbReference type="PIRNR" id="PIRNR011312"/>
    </source>
</evidence>
<evidence type="ECO:0000256" key="3">
    <source>
        <dbReference type="ARBA" id="ARBA00023242"/>
    </source>
</evidence>
<dbReference type="PANTHER" id="PTHR12900:SF0">
    <property type="entry name" value="CHECKPOINT PROTEIN"/>
    <property type="match status" value="1"/>
</dbReference>
<protein>
    <recommendedName>
        <fullName evidence="4">Checkpoint protein</fullName>
    </recommendedName>
</protein>
<dbReference type="GO" id="GO:0005730">
    <property type="term" value="C:nucleolus"/>
    <property type="evidence" value="ECO:0007669"/>
    <property type="project" value="InterPro"/>
</dbReference>
<gene>
    <name evidence="5" type="primary">RsHUS1</name>
</gene>
<organism evidence="5">
    <name type="scientific">Reticulitermes speratus</name>
    <dbReference type="NCBI Taxonomy" id="60591"/>
    <lineage>
        <taxon>Eukaryota</taxon>
        <taxon>Metazoa</taxon>
        <taxon>Ecdysozoa</taxon>
        <taxon>Arthropoda</taxon>
        <taxon>Hexapoda</taxon>
        <taxon>Insecta</taxon>
        <taxon>Pterygota</taxon>
        <taxon>Neoptera</taxon>
        <taxon>Polyneoptera</taxon>
        <taxon>Dictyoptera</taxon>
        <taxon>Blattodea</taxon>
        <taxon>Blattoidea</taxon>
        <taxon>Termitoidae</taxon>
        <taxon>Rhinotermitidae</taxon>
        <taxon>Reticulitermes</taxon>
        <taxon>Frontotermes</taxon>
    </lineage>
</organism>
<dbReference type="GO" id="GO:0044778">
    <property type="term" value="P:meiotic DNA integrity checkpoint signaling"/>
    <property type="evidence" value="ECO:0007669"/>
    <property type="project" value="TreeGrafter"/>
</dbReference>
<keyword evidence="3" id="KW-0539">Nucleus</keyword>
<dbReference type="PANTHER" id="PTHR12900">
    <property type="entry name" value="MITOTIC AND DNA DAMAGE CHECKPOINT PROTEIN HUS1"/>
    <property type="match status" value="1"/>
</dbReference>
<evidence type="ECO:0000313" key="5">
    <source>
        <dbReference type="EMBL" id="BBA93637.1"/>
    </source>
</evidence>
<dbReference type="GO" id="GO:0030896">
    <property type="term" value="C:checkpoint clamp complex"/>
    <property type="evidence" value="ECO:0007669"/>
    <property type="project" value="InterPro"/>
</dbReference>
<dbReference type="PIRSF" id="PIRSF011312">
    <property type="entry name" value="Cell_cycle_HUS1"/>
    <property type="match status" value="1"/>
</dbReference>